<comment type="caution">
    <text evidence="2">The sequence shown here is derived from an EMBL/GenBank/DDBJ whole genome shotgun (WGS) entry which is preliminary data.</text>
</comment>
<organism evidence="2 3">
    <name type="scientific">Culter alburnus</name>
    <name type="common">Topmouth culter</name>
    <dbReference type="NCBI Taxonomy" id="194366"/>
    <lineage>
        <taxon>Eukaryota</taxon>
        <taxon>Metazoa</taxon>
        <taxon>Chordata</taxon>
        <taxon>Craniata</taxon>
        <taxon>Vertebrata</taxon>
        <taxon>Euteleostomi</taxon>
        <taxon>Actinopterygii</taxon>
        <taxon>Neopterygii</taxon>
        <taxon>Teleostei</taxon>
        <taxon>Ostariophysi</taxon>
        <taxon>Cypriniformes</taxon>
        <taxon>Xenocyprididae</taxon>
        <taxon>Xenocypridinae</taxon>
        <taxon>Culter</taxon>
    </lineage>
</organism>
<evidence type="ECO:0000313" key="2">
    <source>
        <dbReference type="EMBL" id="KAK9960389.1"/>
    </source>
</evidence>
<evidence type="ECO:0000313" key="3">
    <source>
        <dbReference type="Proteomes" id="UP001479290"/>
    </source>
</evidence>
<feature type="region of interest" description="Disordered" evidence="1">
    <location>
        <begin position="81"/>
        <end position="101"/>
    </location>
</feature>
<dbReference type="Proteomes" id="UP001479290">
    <property type="component" value="Unassembled WGS sequence"/>
</dbReference>
<evidence type="ECO:0000256" key="1">
    <source>
        <dbReference type="SAM" id="MobiDB-lite"/>
    </source>
</evidence>
<name>A0AAW1ZJ26_CULAL</name>
<sequence length="101" mass="11418">MATRKGWSEGEDVELMAQASSLWERGMLKKDLYARIHSLCPHRSVDSIKKMPQHRKWEPPNPSVMRELPLVLVGEHTCGIAGSDGRQIEQKDKVQGKGPRT</sequence>
<accession>A0AAW1ZJ26</accession>
<feature type="compositionally biased region" description="Basic and acidic residues" evidence="1">
    <location>
        <begin position="86"/>
        <end position="95"/>
    </location>
</feature>
<gene>
    <name evidence="2" type="ORF">ABG768_008249</name>
</gene>
<keyword evidence="3" id="KW-1185">Reference proteome</keyword>
<reference evidence="2 3" key="1">
    <citation type="submission" date="2024-05" db="EMBL/GenBank/DDBJ databases">
        <title>A high-quality chromosomal-level genome assembly of Topmouth culter (Culter alburnus).</title>
        <authorList>
            <person name="Zhao H."/>
        </authorList>
    </citation>
    <scope>NUCLEOTIDE SEQUENCE [LARGE SCALE GENOMIC DNA]</scope>
    <source>
        <strain evidence="2">CATC2023</strain>
        <tissue evidence="2">Muscle</tissue>
    </source>
</reference>
<dbReference type="AlphaFoldDB" id="A0AAW1ZJ26"/>
<dbReference type="EMBL" id="JAWDJR010000016">
    <property type="protein sequence ID" value="KAK9960389.1"/>
    <property type="molecule type" value="Genomic_DNA"/>
</dbReference>
<protein>
    <submittedName>
        <fullName evidence="2">Uncharacterized protein</fullName>
    </submittedName>
</protein>
<proteinExistence type="predicted"/>